<evidence type="ECO:0000313" key="8">
    <source>
        <dbReference type="Proteomes" id="UP000672039"/>
    </source>
</evidence>
<keyword evidence="7" id="KW-0689">Ribosomal protein</keyword>
<dbReference type="Proteomes" id="UP000672039">
    <property type="component" value="Chromosome"/>
</dbReference>
<reference evidence="7 8" key="1">
    <citation type="submission" date="2021-04" db="EMBL/GenBank/DDBJ databases">
        <title>Genomics, taxonomy and metabolism of representatives of sulfur bacteria of the genus Thiothrix: Thiothrix fructosivorans QT, Thiothrix unzii A1T and three new species, Thiothrix subterranea sp. nov., Thiothrix litoralis sp. nov. and 'Candidatus Thiothrix anitrata' sp. nov.</title>
        <authorList>
            <person name="Ravin N.V."/>
            <person name="Smolyakov D."/>
            <person name="Rudenko T.S."/>
            <person name="Mardanov A.V."/>
            <person name="Beletsky A.V."/>
            <person name="Markov N.D."/>
            <person name="Fomenkov A.I."/>
            <person name="Roberts R.J."/>
            <person name="Karnachuk O.V."/>
            <person name="Novikov A."/>
            <person name="Grabovich M.Y."/>
        </authorList>
    </citation>
    <scope>NUCLEOTIDE SEQUENCE [LARGE SCALE GENOMIC DNA]</scope>
    <source>
        <strain evidence="7 8">AS</strain>
    </source>
</reference>
<dbReference type="GO" id="GO:0032259">
    <property type="term" value="P:methylation"/>
    <property type="evidence" value="ECO:0007669"/>
    <property type="project" value="UniProtKB-KW"/>
</dbReference>
<dbReference type="NCBIfam" id="TIGR00406">
    <property type="entry name" value="prmA"/>
    <property type="match status" value="1"/>
</dbReference>
<evidence type="ECO:0000256" key="3">
    <source>
        <dbReference type="ARBA" id="ARBA00022603"/>
    </source>
</evidence>
<dbReference type="Pfam" id="PF06325">
    <property type="entry name" value="PrmA"/>
    <property type="match status" value="1"/>
</dbReference>
<dbReference type="PANTHER" id="PTHR43648:SF1">
    <property type="entry name" value="ELECTRON TRANSFER FLAVOPROTEIN BETA SUBUNIT LYSINE METHYLTRANSFERASE"/>
    <property type="match status" value="1"/>
</dbReference>
<feature type="binding site" evidence="6">
    <location>
        <position position="188"/>
    </location>
    <ligand>
        <name>S-adenosyl-L-methionine</name>
        <dbReference type="ChEBI" id="CHEBI:59789"/>
    </ligand>
</feature>
<dbReference type="Gene3D" id="3.40.50.150">
    <property type="entry name" value="Vaccinia Virus protein VP39"/>
    <property type="match status" value="1"/>
</dbReference>
<dbReference type="RefSeq" id="WP_210224400.1">
    <property type="nucleotide sequence ID" value="NZ_CP072801.1"/>
</dbReference>
<feature type="binding site" evidence="6">
    <location>
        <position position="145"/>
    </location>
    <ligand>
        <name>S-adenosyl-L-methionine</name>
        <dbReference type="ChEBI" id="CHEBI:59789"/>
    </ligand>
</feature>
<dbReference type="PIRSF" id="PIRSF000401">
    <property type="entry name" value="RPL11_MTase"/>
    <property type="match status" value="1"/>
</dbReference>
<gene>
    <name evidence="6 7" type="primary">prmA</name>
    <name evidence="7" type="ORF">J9253_09815</name>
</gene>
<evidence type="ECO:0000256" key="4">
    <source>
        <dbReference type="ARBA" id="ARBA00022679"/>
    </source>
</evidence>
<comment type="similarity">
    <text evidence="1 6">Belongs to the methyltransferase superfamily. PrmA family.</text>
</comment>
<comment type="subcellular location">
    <subcellularLocation>
        <location evidence="6">Cytoplasm</location>
    </subcellularLocation>
</comment>
<feature type="binding site" evidence="6">
    <location>
        <position position="166"/>
    </location>
    <ligand>
        <name>S-adenosyl-L-methionine</name>
        <dbReference type="ChEBI" id="CHEBI:59789"/>
    </ligand>
</feature>
<dbReference type="EMBL" id="CP072801">
    <property type="protein sequence ID" value="QTR48183.1"/>
    <property type="molecule type" value="Genomic_DNA"/>
</dbReference>
<dbReference type="EC" id="2.1.1.-" evidence="6"/>
<comment type="catalytic activity">
    <reaction evidence="6">
        <text>L-lysyl-[protein] + 3 S-adenosyl-L-methionine = N(6),N(6),N(6)-trimethyl-L-lysyl-[protein] + 3 S-adenosyl-L-homocysteine + 3 H(+)</text>
        <dbReference type="Rhea" id="RHEA:54192"/>
        <dbReference type="Rhea" id="RHEA-COMP:9752"/>
        <dbReference type="Rhea" id="RHEA-COMP:13826"/>
        <dbReference type="ChEBI" id="CHEBI:15378"/>
        <dbReference type="ChEBI" id="CHEBI:29969"/>
        <dbReference type="ChEBI" id="CHEBI:57856"/>
        <dbReference type="ChEBI" id="CHEBI:59789"/>
        <dbReference type="ChEBI" id="CHEBI:61961"/>
    </reaction>
</comment>
<dbReference type="InterPro" id="IPR050078">
    <property type="entry name" value="Ribosomal_L11_MeTrfase_PrmA"/>
</dbReference>
<dbReference type="PANTHER" id="PTHR43648">
    <property type="entry name" value="ELECTRON TRANSFER FLAVOPROTEIN BETA SUBUNIT LYSINE METHYLTRANSFERASE"/>
    <property type="match status" value="1"/>
</dbReference>
<evidence type="ECO:0000256" key="2">
    <source>
        <dbReference type="ARBA" id="ARBA00022490"/>
    </source>
</evidence>
<comment type="function">
    <text evidence="6">Methylates ribosomal protein L11.</text>
</comment>
<keyword evidence="2 6" id="KW-0963">Cytoplasm</keyword>
<protein>
    <recommendedName>
        <fullName evidence="6">Ribosomal protein L11 methyltransferase</fullName>
        <shortName evidence="6">L11 Mtase</shortName>
        <ecNumber evidence="6">2.1.1.-</ecNumber>
    </recommendedName>
</protein>
<dbReference type="InterPro" id="IPR004498">
    <property type="entry name" value="Ribosomal_PrmA_MeTrfase"/>
</dbReference>
<organism evidence="7 8">
    <name type="scientific">Thiothrix litoralis</name>
    <dbReference type="NCBI Taxonomy" id="2891210"/>
    <lineage>
        <taxon>Bacteria</taxon>
        <taxon>Pseudomonadati</taxon>
        <taxon>Pseudomonadota</taxon>
        <taxon>Gammaproteobacteria</taxon>
        <taxon>Thiotrichales</taxon>
        <taxon>Thiotrichaceae</taxon>
        <taxon>Thiothrix</taxon>
    </lineage>
</organism>
<dbReference type="InterPro" id="IPR029063">
    <property type="entry name" value="SAM-dependent_MTases_sf"/>
</dbReference>
<dbReference type="HAMAP" id="MF_00735">
    <property type="entry name" value="Methyltr_PrmA"/>
    <property type="match status" value="1"/>
</dbReference>
<evidence type="ECO:0000256" key="6">
    <source>
        <dbReference type="HAMAP-Rule" id="MF_00735"/>
    </source>
</evidence>
<keyword evidence="8" id="KW-1185">Reference proteome</keyword>
<keyword evidence="7" id="KW-0687">Ribonucleoprotein</keyword>
<dbReference type="CDD" id="cd02440">
    <property type="entry name" value="AdoMet_MTases"/>
    <property type="match status" value="1"/>
</dbReference>
<accession>A0ABX7X0L6</accession>
<keyword evidence="4 6" id="KW-0808">Transferase</keyword>
<keyword evidence="5 6" id="KW-0949">S-adenosyl-L-methionine</keyword>
<evidence type="ECO:0000256" key="5">
    <source>
        <dbReference type="ARBA" id="ARBA00022691"/>
    </source>
</evidence>
<evidence type="ECO:0000313" key="7">
    <source>
        <dbReference type="EMBL" id="QTR48183.1"/>
    </source>
</evidence>
<dbReference type="SUPFAM" id="SSF53335">
    <property type="entry name" value="S-adenosyl-L-methionine-dependent methyltransferases"/>
    <property type="match status" value="1"/>
</dbReference>
<proteinExistence type="inferred from homology"/>
<name>A0ABX7X0L6_9GAMM</name>
<keyword evidence="3 6" id="KW-0489">Methyltransferase</keyword>
<evidence type="ECO:0000256" key="1">
    <source>
        <dbReference type="ARBA" id="ARBA00009741"/>
    </source>
</evidence>
<dbReference type="GO" id="GO:0008168">
    <property type="term" value="F:methyltransferase activity"/>
    <property type="evidence" value="ECO:0007669"/>
    <property type="project" value="UniProtKB-KW"/>
</dbReference>
<feature type="binding site" evidence="6">
    <location>
        <position position="230"/>
    </location>
    <ligand>
        <name>S-adenosyl-L-methionine</name>
        <dbReference type="ChEBI" id="CHEBI:59789"/>
    </ligand>
</feature>
<dbReference type="GO" id="GO:0005840">
    <property type="term" value="C:ribosome"/>
    <property type="evidence" value="ECO:0007669"/>
    <property type="project" value="UniProtKB-KW"/>
</dbReference>
<sequence length="297" mass="32762">MSWQQLVCQTTSQHQEAVVEAMEAVDAVSITWQDAEDDPILEPRPGEMRLWNNLVVTALYEEDTDLSALLLLLETRKADWQIASVMQETVEDQPWERAWMDSFHPMCFGKHLWIYPSWCETPDDDSVKLLLDPGLAFGTGTHPTTALCLEWLDGQDVAGQQVLDYGCGSGVLAIAALKLGAKHAECTDIDPQALQATLDNAERNSIPAAQFHTCYPEDLPKQTWDVVMANILAGPLVELAPVLLAALRPGGKLVLSGILAEQAAAIETAYQPALTDFSITQKDDWIRVTGIRHLSSR</sequence>